<feature type="transmembrane region" description="Helical" evidence="6">
    <location>
        <begin position="78"/>
        <end position="98"/>
    </location>
</feature>
<proteinExistence type="predicted"/>
<keyword evidence="8" id="KW-1185">Reference proteome</keyword>
<reference evidence="8" key="1">
    <citation type="submission" date="2016-10" db="EMBL/GenBank/DDBJ databases">
        <authorList>
            <person name="Varghese N."/>
            <person name="Submissions S."/>
        </authorList>
    </citation>
    <scope>NUCLEOTIDE SEQUENCE [LARGE SCALE GENOMIC DNA]</scope>
    <source>
        <strain evidence="8">DSM 22530</strain>
    </source>
</reference>
<dbReference type="Pfam" id="PF09678">
    <property type="entry name" value="Caa3_CtaG"/>
    <property type="match status" value="1"/>
</dbReference>
<dbReference type="STRING" id="640948.SAMN05216238_109148"/>
<feature type="transmembrane region" description="Helical" evidence="6">
    <location>
        <begin position="118"/>
        <end position="139"/>
    </location>
</feature>
<feature type="transmembrane region" description="Helical" evidence="6">
    <location>
        <begin position="184"/>
        <end position="206"/>
    </location>
</feature>
<feature type="transmembrane region" description="Helical" evidence="6">
    <location>
        <begin position="12"/>
        <end position="33"/>
    </location>
</feature>
<organism evidence="7 8">
    <name type="scientific">Lentibacillus persicus</name>
    <dbReference type="NCBI Taxonomy" id="640948"/>
    <lineage>
        <taxon>Bacteria</taxon>
        <taxon>Bacillati</taxon>
        <taxon>Bacillota</taxon>
        <taxon>Bacilli</taxon>
        <taxon>Bacillales</taxon>
        <taxon>Bacillaceae</taxon>
        <taxon>Lentibacillus</taxon>
    </lineage>
</organism>
<comment type="subcellular location">
    <subcellularLocation>
        <location evidence="1">Cell membrane</location>
        <topology evidence="1">Multi-pass membrane protein</topology>
    </subcellularLocation>
</comment>
<sequence length="262" mass="29146">MTHQPIPLATELLLAFPFMAAFIIYITALAVSMKKDRDWPVYRTLFWSAGILLCLIPVAGPLAQLAHMDFRYHMTGHLLLGMLGPLLMVLGAPVKLLLRALPAAKAKTLTGILRSGTLAVLSNPAVTAGLNLGGLWVLYTTDLFRLMHESMLLHILIHLHIFLAGYLFTVSMIYIDPIPHRRSYVYRSIILIAALAAHGILSKYLYAYPPAGVPRDEAETGGMLMYYGGDAVDVVIVIILCWHWYRSTKPKTRNERTTYVSG</sequence>
<dbReference type="OrthoDB" id="5024156at2"/>
<evidence type="ECO:0000256" key="3">
    <source>
        <dbReference type="ARBA" id="ARBA00022692"/>
    </source>
</evidence>
<evidence type="ECO:0000256" key="2">
    <source>
        <dbReference type="ARBA" id="ARBA00022475"/>
    </source>
</evidence>
<dbReference type="GO" id="GO:0005886">
    <property type="term" value="C:plasma membrane"/>
    <property type="evidence" value="ECO:0007669"/>
    <property type="project" value="UniProtKB-SubCell"/>
</dbReference>
<evidence type="ECO:0000313" key="7">
    <source>
        <dbReference type="EMBL" id="SFE18297.1"/>
    </source>
</evidence>
<dbReference type="RefSeq" id="WP_090086222.1">
    <property type="nucleotide sequence ID" value="NZ_FOMR01000009.1"/>
</dbReference>
<accession>A0A1I1YFD8</accession>
<feature type="transmembrane region" description="Helical" evidence="6">
    <location>
        <begin position="45"/>
        <end position="66"/>
    </location>
</feature>
<name>A0A1I1YFD8_9BACI</name>
<keyword evidence="3 6" id="KW-0812">Transmembrane</keyword>
<dbReference type="Proteomes" id="UP000199474">
    <property type="component" value="Unassembled WGS sequence"/>
</dbReference>
<evidence type="ECO:0000313" key="8">
    <source>
        <dbReference type="Proteomes" id="UP000199474"/>
    </source>
</evidence>
<protein>
    <submittedName>
        <fullName evidence="7">Putative membrane protein</fullName>
    </submittedName>
</protein>
<keyword evidence="4 6" id="KW-1133">Transmembrane helix</keyword>
<feature type="transmembrane region" description="Helical" evidence="6">
    <location>
        <begin position="226"/>
        <end position="245"/>
    </location>
</feature>
<dbReference type="InterPro" id="IPR019108">
    <property type="entry name" value="Caa3_assmbl_CtaG-rel"/>
</dbReference>
<evidence type="ECO:0000256" key="4">
    <source>
        <dbReference type="ARBA" id="ARBA00022989"/>
    </source>
</evidence>
<keyword evidence="2" id="KW-1003">Cell membrane</keyword>
<evidence type="ECO:0000256" key="6">
    <source>
        <dbReference type="SAM" id="Phobius"/>
    </source>
</evidence>
<dbReference type="AlphaFoldDB" id="A0A1I1YFD8"/>
<dbReference type="EMBL" id="FOMR01000009">
    <property type="protein sequence ID" value="SFE18297.1"/>
    <property type="molecule type" value="Genomic_DNA"/>
</dbReference>
<gene>
    <name evidence="7" type="ORF">SAMN05216238_109148</name>
</gene>
<evidence type="ECO:0000256" key="1">
    <source>
        <dbReference type="ARBA" id="ARBA00004651"/>
    </source>
</evidence>
<evidence type="ECO:0000256" key="5">
    <source>
        <dbReference type="ARBA" id="ARBA00023136"/>
    </source>
</evidence>
<feature type="transmembrane region" description="Helical" evidence="6">
    <location>
        <begin position="151"/>
        <end position="175"/>
    </location>
</feature>
<keyword evidence="5 6" id="KW-0472">Membrane</keyword>